<gene>
    <name evidence="1" type="ORF">NPX13_g10741</name>
</gene>
<accession>A0A9W8N485</accession>
<organism evidence="1 2">
    <name type="scientific">Xylaria arbuscula</name>
    <dbReference type="NCBI Taxonomy" id="114810"/>
    <lineage>
        <taxon>Eukaryota</taxon>
        <taxon>Fungi</taxon>
        <taxon>Dikarya</taxon>
        <taxon>Ascomycota</taxon>
        <taxon>Pezizomycotina</taxon>
        <taxon>Sordariomycetes</taxon>
        <taxon>Xylariomycetidae</taxon>
        <taxon>Xylariales</taxon>
        <taxon>Xylariaceae</taxon>
        <taxon>Xylaria</taxon>
    </lineage>
</organism>
<dbReference type="AlphaFoldDB" id="A0A9W8N485"/>
<protein>
    <submittedName>
        <fullName evidence="1">Uncharacterized protein</fullName>
    </submittedName>
</protein>
<name>A0A9W8N485_9PEZI</name>
<reference evidence="1" key="1">
    <citation type="submission" date="2022-07" db="EMBL/GenBank/DDBJ databases">
        <title>Genome Sequence of Xylaria arbuscula.</title>
        <authorList>
            <person name="Buettner E."/>
        </authorList>
    </citation>
    <scope>NUCLEOTIDE SEQUENCE</scope>
    <source>
        <strain evidence="1">VT107</strain>
    </source>
</reference>
<sequence>MTALRLDEKVTGYSFCWNRHVVALKAHFPGEFITNVDRIHLIGAYPKSCWHPCSYELLHKADLNNSPFFVDEFSAGVHAVASGPVIGSIAEPYLPVASTPYPKSMSYEDYLYTTARVNNVAHVKLCRAACSSIITGLVFKYTDGH</sequence>
<comment type="caution">
    <text evidence="1">The sequence shown here is derived from an EMBL/GenBank/DDBJ whole genome shotgun (WGS) entry which is preliminary data.</text>
</comment>
<proteinExistence type="predicted"/>
<evidence type="ECO:0000313" key="2">
    <source>
        <dbReference type="Proteomes" id="UP001148614"/>
    </source>
</evidence>
<keyword evidence="2" id="KW-1185">Reference proteome</keyword>
<evidence type="ECO:0000313" key="1">
    <source>
        <dbReference type="EMBL" id="KAJ3553981.1"/>
    </source>
</evidence>
<dbReference type="EMBL" id="JANPWZ010003163">
    <property type="protein sequence ID" value="KAJ3553981.1"/>
    <property type="molecule type" value="Genomic_DNA"/>
</dbReference>
<dbReference type="Proteomes" id="UP001148614">
    <property type="component" value="Unassembled WGS sequence"/>
</dbReference>